<dbReference type="PANTHER" id="PTHR24241">
    <property type="entry name" value="NEUROPEPTIDE RECEPTOR-RELATED G-PROTEIN COUPLED RECEPTOR"/>
    <property type="match status" value="1"/>
</dbReference>
<evidence type="ECO:0000313" key="11">
    <source>
        <dbReference type="Proteomes" id="UP001186944"/>
    </source>
</evidence>
<dbReference type="Pfam" id="PF00001">
    <property type="entry name" value="7tm_1"/>
    <property type="match status" value="1"/>
</dbReference>
<feature type="transmembrane region" description="Helical" evidence="7">
    <location>
        <begin position="149"/>
        <end position="171"/>
    </location>
</feature>
<dbReference type="InterPro" id="IPR000276">
    <property type="entry name" value="GPCR_Rhodpsn"/>
</dbReference>
<keyword evidence="6" id="KW-0675">Receptor</keyword>
<evidence type="ECO:0000256" key="1">
    <source>
        <dbReference type="ARBA" id="ARBA00004651"/>
    </source>
</evidence>
<dbReference type="PANTHER" id="PTHR24241:SF59">
    <property type="entry name" value="ADIPOKINETIC HORMONE RECEPTOR, ISOFORM C"/>
    <property type="match status" value="1"/>
</dbReference>
<keyword evidence="3 7" id="KW-0812">Transmembrane</keyword>
<dbReference type="SUPFAM" id="SSF81321">
    <property type="entry name" value="Family A G protein-coupled receptor-like"/>
    <property type="match status" value="1"/>
</dbReference>
<dbReference type="InterPro" id="IPR017452">
    <property type="entry name" value="GPCR_Rhodpsn_7TM"/>
</dbReference>
<name>A0AA88Y4B7_PINIB</name>
<evidence type="ECO:0000256" key="4">
    <source>
        <dbReference type="ARBA" id="ARBA00022989"/>
    </source>
</evidence>
<protein>
    <recommendedName>
        <fullName evidence="9">G-protein coupled receptors family 1 profile domain-containing protein</fullName>
    </recommendedName>
</protein>
<feature type="chain" id="PRO_5041730141" description="G-protein coupled receptors family 1 profile domain-containing protein" evidence="8">
    <location>
        <begin position="18"/>
        <end position="233"/>
    </location>
</feature>
<keyword evidence="8" id="KW-0732">Signal</keyword>
<keyword evidence="4 7" id="KW-1133">Transmembrane helix</keyword>
<gene>
    <name evidence="10" type="ORF">FSP39_009219</name>
</gene>
<dbReference type="AlphaFoldDB" id="A0AA88Y4B7"/>
<organism evidence="10 11">
    <name type="scientific">Pinctada imbricata</name>
    <name type="common">Atlantic pearl-oyster</name>
    <name type="synonym">Pinctada martensii</name>
    <dbReference type="NCBI Taxonomy" id="66713"/>
    <lineage>
        <taxon>Eukaryota</taxon>
        <taxon>Metazoa</taxon>
        <taxon>Spiralia</taxon>
        <taxon>Lophotrochozoa</taxon>
        <taxon>Mollusca</taxon>
        <taxon>Bivalvia</taxon>
        <taxon>Autobranchia</taxon>
        <taxon>Pteriomorphia</taxon>
        <taxon>Pterioida</taxon>
        <taxon>Pterioidea</taxon>
        <taxon>Pteriidae</taxon>
        <taxon>Pinctada</taxon>
    </lineage>
</organism>
<evidence type="ECO:0000256" key="2">
    <source>
        <dbReference type="ARBA" id="ARBA00022475"/>
    </source>
</evidence>
<evidence type="ECO:0000256" key="6">
    <source>
        <dbReference type="ARBA" id="ARBA00023170"/>
    </source>
</evidence>
<keyword evidence="11" id="KW-1185">Reference proteome</keyword>
<dbReference type="GO" id="GO:0032870">
    <property type="term" value="P:cellular response to hormone stimulus"/>
    <property type="evidence" value="ECO:0007669"/>
    <property type="project" value="TreeGrafter"/>
</dbReference>
<evidence type="ECO:0000259" key="9">
    <source>
        <dbReference type="PROSITE" id="PS50262"/>
    </source>
</evidence>
<feature type="domain" description="G-protein coupled receptors family 1 profile" evidence="9">
    <location>
        <begin position="1"/>
        <end position="168"/>
    </location>
</feature>
<feature type="transmembrane region" description="Helical" evidence="7">
    <location>
        <begin position="115"/>
        <end position="137"/>
    </location>
</feature>
<comment type="caution">
    <text evidence="10">The sequence shown here is derived from an EMBL/GenBank/DDBJ whole genome shotgun (WGS) entry which is preliminary data.</text>
</comment>
<dbReference type="GO" id="GO:0005886">
    <property type="term" value="C:plasma membrane"/>
    <property type="evidence" value="ECO:0007669"/>
    <property type="project" value="UniProtKB-SubCell"/>
</dbReference>
<dbReference type="Proteomes" id="UP001186944">
    <property type="component" value="Unassembled WGS sequence"/>
</dbReference>
<proteinExistence type="predicted"/>
<dbReference type="Gene3D" id="1.20.1070.10">
    <property type="entry name" value="Rhodopsin 7-helix transmembrane proteins"/>
    <property type="match status" value="1"/>
</dbReference>
<sequence length="233" mass="27269">MFFYLSFFFLLFQSVIFHVAKHPEYQWFTQCVTFNFFPTRGHELAYNLFNLITLYALPLVIITAAYSLILWEISKRTRQSREETQGMTSRGRYQLRRSGLGSIERARSRTLKMTIVIVSVFIVCWTPYFVISTWWWFDSYSASQLDPKIQRGLFLFAVSNSCMDPLVYGMFSINFKRELVRCCCCMKSAWRREKLQRVMGTSASSTRKDQHLVNAADKLTLKSSLLKKARATA</sequence>
<keyword evidence="5 7" id="KW-0472">Membrane</keyword>
<evidence type="ECO:0000256" key="8">
    <source>
        <dbReference type="SAM" id="SignalP"/>
    </source>
</evidence>
<dbReference type="EMBL" id="VSWD01000007">
    <property type="protein sequence ID" value="KAK3097391.1"/>
    <property type="molecule type" value="Genomic_DNA"/>
</dbReference>
<reference evidence="10" key="1">
    <citation type="submission" date="2019-08" db="EMBL/GenBank/DDBJ databases">
        <title>The improved chromosome-level genome for the pearl oyster Pinctada fucata martensii using PacBio sequencing and Hi-C.</title>
        <authorList>
            <person name="Zheng Z."/>
        </authorList>
    </citation>
    <scope>NUCLEOTIDE SEQUENCE</scope>
    <source>
        <strain evidence="10">ZZ-2019</strain>
        <tissue evidence="10">Adductor muscle</tissue>
    </source>
</reference>
<evidence type="ECO:0000256" key="5">
    <source>
        <dbReference type="ARBA" id="ARBA00023136"/>
    </source>
</evidence>
<dbReference type="GO" id="GO:0004930">
    <property type="term" value="F:G protein-coupled receptor activity"/>
    <property type="evidence" value="ECO:0007669"/>
    <property type="project" value="InterPro"/>
</dbReference>
<feature type="transmembrane region" description="Helical" evidence="7">
    <location>
        <begin position="44"/>
        <end position="71"/>
    </location>
</feature>
<evidence type="ECO:0000256" key="7">
    <source>
        <dbReference type="SAM" id="Phobius"/>
    </source>
</evidence>
<evidence type="ECO:0000313" key="10">
    <source>
        <dbReference type="EMBL" id="KAK3097391.1"/>
    </source>
</evidence>
<dbReference type="PROSITE" id="PS50262">
    <property type="entry name" value="G_PROTEIN_RECEP_F1_2"/>
    <property type="match status" value="1"/>
</dbReference>
<evidence type="ECO:0000256" key="3">
    <source>
        <dbReference type="ARBA" id="ARBA00022692"/>
    </source>
</evidence>
<keyword evidence="2" id="KW-1003">Cell membrane</keyword>
<feature type="signal peptide" evidence="8">
    <location>
        <begin position="1"/>
        <end position="17"/>
    </location>
</feature>
<comment type="subcellular location">
    <subcellularLocation>
        <location evidence="1">Cell membrane</location>
        <topology evidence="1">Multi-pass membrane protein</topology>
    </subcellularLocation>
</comment>
<dbReference type="GO" id="GO:0042277">
    <property type="term" value="F:peptide binding"/>
    <property type="evidence" value="ECO:0007669"/>
    <property type="project" value="TreeGrafter"/>
</dbReference>
<dbReference type="PRINTS" id="PR00237">
    <property type="entry name" value="GPCRRHODOPSN"/>
</dbReference>
<accession>A0AA88Y4B7</accession>